<gene>
    <name evidence="2" type="ORF">HMPREF1866_00973</name>
</gene>
<protein>
    <recommendedName>
        <fullName evidence="4">DUF2304 domain-containing protein</fullName>
    </recommendedName>
</protein>
<dbReference type="RefSeq" id="WP_060930845.1">
    <property type="nucleotide sequence ID" value="NZ_KQ959797.1"/>
</dbReference>
<evidence type="ECO:0000256" key="1">
    <source>
        <dbReference type="SAM" id="Phobius"/>
    </source>
</evidence>
<name>A0A133ZUN5_9FIRM</name>
<proteinExistence type="predicted"/>
<keyword evidence="1" id="KW-0812">Transmembrane</keyword>
<sequence>MTAILRIGLILISIMSFFIIVRKIRKSKIRIEDGLFWVVFAIILIVFAVFPGIIYFISDLVGAKSPANIVYLIIIGMLLVKLFFMSIQMSLLENKVVNLAQEMALKEKEDGERIK</sequence>
<evidence type="ECO:0000313" key="2">
    <source>
        <dbReference type="EMBL" id="KXB59157.1"/>
    </source>
</evidence>
<evidence type="ECO:0000313" key="3">
    <source>
        <dbReference type="Proteomes" id="UP000070394"/>
    </source>
</evidence>
<keyword evidence="1" id="KW-0472">Membrane</keyword>
<evidence type="ECO:0008006" key="4">
    <source>
        <dbReference type="Google" id="ProtNLM"/>
    </source>
</evidence>
<dbReference type="InterPro" id="IPR019277">
    <property type="entry name" value="DUF2304"/>
</dbReference>
<keyword evidence="3" id="KW-1185">Reference proteome</keyword>
<feature type="transmembrane region" description="Helical" evidence="1">
    <location>
        <begin position="6"/>
        <end position="22"/>
    </location>
</feature>
<dbReference type="Pfam" id="PF10066">
    <property type="entry name" value="DUF2304"/>
    <property type="match status" value="1"/>
</dbReference>
<keyword evidence="1" id="KW-1133">Transmembrane helix</keyword>
<feature type="transmembrane region" description="Helical" evidence="1">
    <location>
        <begin position="34"/>
        <end position="57"/>
    </location>
</feature>
<organism evidence="2 3">
    <name type="scientific">Lachnoanaerobaculum saburreum</name>
    <dbReference type="NCBI Taxonomy" id="467210"/>
    <lineage>
        <taxon>Bacteria</taxon>
        <taxon>Bacillati</taxon>
        <taxon>Bacillota</taxon>
        <taxon>Clostridia</taxon>
        <taxon>Lachnospirales</taxon>
        <taxon>Lachnospiraceae</taxon>
        <taxon>Lachnoanaerobaculum</taxon>
    </lineage>
</organism>
<dbReference type="EMBL" id="LSDA01000037">
    <property type="protein sequence ID" value="KXB59157.1"/>
    <property type="molecule type" value="Genomic_DNA"/>
</dbReference>
<accession>A0A133ZUN5</accession>
<feature type="transmembrane region" description="Helical" evidence="1">
    <location>
        <begin position="69"/>
        <end position="87"/>
    </location>
</feature>
<dbReference type="AlphaFoldDB" id="A0A133ZUN5"/>
<dbReference type="PATRIC" id="fig|467210.3.peg.962"/>
<dbReference type="STRING" id="467210.HMPREF1866_00973"/>
<dbReference type="OrthoDB" id="2237501at2"/>
<dbReference type="Proteomes" id="UP000070394">
    <property type="component" value="Unassembled WGS sequence"/>
</dbReference>
<reference evidence="3" key="1">
    <citation type="submission" date="2016-01" db="EMBL/GenBank/DDBJ databases">
        <authorList>
            <person name="Mitreva M."/>
            <person name="Pepin K.H."/>
            <person name="Mihindukulasuriya K.A."/>
            <person name="Fulton R."/>
            <person name="Fronick C."/>
            <person name="O'Laughlin M."/>
            <person name="Miner T."/>
            <person name="Herter B."/>
            <person name="Rosa B.A."/>
            <person name="Cordes M."/>
            <person name="Tomlinson C."/>
            <person name="Wollam A."/>
            <person name="Palsikar V.B."/>
            <person name="Mardis E.R."/>
            <person name="Wilson R.K."/>
        </authorList>
    </citation>
    <scope>NUCLEOTIDE SEQUENCE [LARGE SCALE GENOMIC DNA]</scope>
    <source>
        <strain evidence="3">DNF00896</strain>
    </source>
</reference>
<comment type="caution">
    <text evidence="2">The sequence shown here is derived from an EMBL/GenBank/DDBJ whole genome shotgun (WGS) entry which is preliminary data.</text>
</comment>